<evidence type="ECO:0000313" key="5">
    <source>
        <dbReference type="Proteomes" id="UP000284178"/>
    </source>
</evidence>
<comment type="caution">
    <text evidence="4">The sequence shown here is derived from an EMBL/GenBank/DDBJ whole genome shotgun (WGS) entry which is preliminary data.</text>
</comment>
<keyword evidence="1 3" id="KW-0963">Cytoplasm</keyword>
<dbReference type="PROSITE" id="PS01317">
    <property type="entry name" value="SSRP"/>
    <property type="match status" value="1"/>
</dbReference>
<keyword evidence="2 3" id="KW-0694">RNA-binding</keyword>
<dbReference type="CDD" id="cd09294">
    <property type="entry name" value="SmpB"/>
    <property type="match status" value="1"/>
</dbReference>
<dbReference type="InterPro" id="IPR023620">
    <property type="entry name" value="SmpB"/>
</dbReference>
<dbReference type="PANTHER" id="PTHR30308">
    <property type="entry name" value="TMRNA-BINDING COMPONENT OF TRANS-TRANSLATION TAGGING COMPLEX"/>
    <property type="match status" value="1"/>
</dbReference>
<dbReference type="GO" id="GO:0005829">
    <property type="term" value="C:cytosol"/>
    <property type="evidence" value="ECO:0007669"/>
    <property type="project" value="TreeGrafter"/>
</dbReference>
<dbReference type="SUPFAM" id="SSF74982">
    <property type="entry name" value="Small protein B (SmpB)"/>
    <property type="match status" value="1"/>
</dbReference>
<sequence>MSGEKIIAVNRKASHDYSLEERFEAGLVLTGTEIKSIRQGKAQFKDAYVSFISGEAWIKEMHIATYDHGNQFNHDETRERKLLLHKLEIVKLQQKVKLKGYTVVPVKLYLKNGRAKMEIALAKGKALYDKREDAKMKDAKREMEKAMKARW</sequence>
<dbReference type="EMBL" id="QRUP01000003">
    <property type="protein sequence ID" value="RGR75779.1"/>
    <property type="molecule type" value="Genomic_DNA"/>
</dbReference>
<evidence type="ECO:0000313" key="4">
    <source>
        <dbReference type="EMBL" id="RGR75779.1"/>
    </source>
</evidence>
<evidence type="ECO:0000256" key="2">
    <source>
        <dbReference type="ARBA" id="ARBA00022884"/>
    </source>
</evidence>
<evidence type="ECO:0000256" key="1">
    <source>
        <dbReference type="ARBA" id="ARBA00022490"/>
    </source>
</evidence>
<dbReference type="HAMAP" id="MF_00023">
    <property type="entry name" value="SmpB"/>
    <property type="match status" value="1"/>
</dbReference>
<reference evidence="4 5" key="1">
    <citation type="submission" date="2018-08" db="EMBL/GenBank/DDBJ databases">
        <title>A genome reference for cultivated species of the human gut microbiota.</title>
        <authorList>
            <person name="Zou Y."/>
            <person name="Xue W."/>
            <person name="Luo G."/>
        </authorList>
    </citation>
    <scope>NUCLEOTIDE SEQUENCE [LARGE SCALE GENOMIC DNA]</scope>
    <source>
        <strain evidence="4 5">AF24-29</strain>
    </source>
</reference>
<dbReference type="GO" id="GO:0003723">
    <property type="term" value="F:RNA binding"/>
    <property type="evidence" value="ECO:0007669"/>
    <property type="project" value="UniProtKB-UniRule"/>
</dbReference>
<organism evidence="4 5">
    <name type="scientific">Holdemania filiformis</name>
    <dbReference type="NCBI Taxonomy" id="61171"/>
    <lineage>
        <taxon>Bacteria</taxon>
        <taxon>Bacillati</taxon>
        <taxon>Bacillota</taxon>
        <taxon>Erysipelotrichia</taxon>
        <taxon>Erysipelotrichales</taxon>
        <taxon>Erysipelotrichaceae</taxon>
        <taxon>Holdemania</taxon>
    </lineage>
</organism>
<protein>
    <recommendedName>
        <fullName evidence="3">SsrA-binding protein</fullName>
    </recommendedName>
    <alternativeName>
        <fullName evidence="3">Small protein B</fullName>
    </alternativeName>
</protein>
<evidence type="ECO:0000256" key="3">
    <source>
        <dbReference type="HAMAP-Rule" id="MF_00023"/>
    </source>
</evidence>
<dbReference type="GeneID" id="83014440"/>
<dbReference type="AlphaFoldDB" id="A0A412G4S2"/>
<dbReference type="GO" id="GO:0070929">
    <property type="term" value="P:trans-translation"/>
    <property type="evidence" value="ECO:0007669"/>
    <property type="project" value="UniProtKB-UniRule"/>
</dbReference>
<dbReference type="RefSeq" id="WP_117893662.1">
    <property type="nucleotide sequence ID" value="NZ_CABJCV010000003.1"/>
</dbReference>
<comment type="similarity">
    <text evidence="3">Belongs to the SmpB family.</text>
</comment>
<dbReference type="Gene3D" id="2.40.280.10">
    <property type="match status" value="1"/>
</dbReference>
<comment type="subcellular location">
    <subcellularLocation>
        <location evidence="3">Cytoplasm</location>
    </subcellularLocation>
    <text evidence="3">The tmRNA-SmpB complex associates with stalled 70S ribosomes.</text>
</comment>
<comment type="function">
    <text evidence="3">Required for rescue of stalled ribosomes mediated by trans-translation. Binds to transfer-messenger RNA (tmRNA), required for stable association of tmRNA with ribosomes. tmRNA and SmpB together mimic tRNA shape, replacing the anticodon stem-loop with SmpB. tmRNA is encoded by the ssrA gene; the 2 termini fold to resemble tRNA(Ala) and it encodes a 'tag peptide', a short internal open reading frame. During trans-translation Ala-aminoacylated tmRNA acts like a tRNA, entering the A-site of stalled ribosomes, displacing the stalled mRNA. The ribosome then switches to translate the ORF on the tmRNA; the nascent peptide is terminated with the 'tag peptide' encoded by the tmRNA and targeted for degradation. The ribosome is freed to recommence translation, which seems to be the essential function of trans-translation.</text>
</comment>
<keyword evidence="5" id="KW-1185">Reference proteome</keyword>
<gene>
    <name evidence="3" type="primary">smpB</name>
    <name evidence="4" type="ORF">DWY25_03340</name>
</gene>
<dbReference type="PANTHER" id="PTHR30308:SF2">
    <property type="entry name" value="SSRA-BINDING PROTEIN"/>
    <property type="match status" value="1"/>
</dbReference>
<dbReference type="Proteomes" id="UP000284178">
    <property type="component" value="Unassembled WGS sequence"/>
</dbReference>
<name>A0A412G4S2_9FIRM</name>
<dbReference type="Pfam" id="PF01668">
    <property type="entry name" value="SmpB"/>
    <property type="match status" value="1"/>
</dbReference>
<proteinExistence type="inferred from homology"/>
<dbReference type="NCBIfam" id="NF003843">
    <property type="entry name" value="PRK05422.1"/>
    <property type="match status" value="1"/>
</dbReference>
<dbReference type="NCBIfam" id="TIGR00086">
    <property type="entry name" value="smpB"/>
    <property type="match status" value="1"/>
</dbReference>
<dbReference type="InterPro" id="IPR020081">
    <property type="entry name" value="SsrA-bd_prot_CS"/>
</dbReference>
<dbReference type="InterPro" id="IPR000037">
    <property type="entry name" value="SsrA-bd_prot"/>
</dbReference>
<dbReference type="GO" id="GO:0070930">
    <property type="term" value="P:trans-translation-dependent protein tagging"/>
    <property type="evidence" value="ECO:0007669"/>
    <property type="project" value="TreeGrafter"/>
</dbReference>
<accession>A0A412G4S2</accession>